<comment type="subcellular location">
    <subcellularLocation>
        <location evidence="8">Cytoplasm</location>
    </subcellularLocation>
</comment>
<evidence type="ECO:0000256" key="2">
    <source>
        <dbReference type="ARBA" id="ARBA00022679"/>
    </source>
</evidence>
<proteinExistence type="inferred from homology"/>
<dbReference type="Pfam" id="PF12804">
    <property type="entry name" value="NTP_transf_3"/>
    <property type="match status" value="1"/>
</dbReference>
<dbReference type="EC" id="2.7.7.77" evidence="8"/>
<keyword evidence="3 8" id="KW-0479">Metal-binding</keyword>
<accession>A0ABV3R4U7</accession>
<dbReference type="PANTHER" id="PTHR19136:SF81">
    <property type="entry name" value="MOLYBDENUM COFACTOR GUANYLYLTRANSFERASE"/>
    <property type="match status" value="1"/>
</dbReference>
<keyword evidence="4 8" id="KW-0547">Nucleotide-binding</keyword>
<dbReference type="HAMAP" id="MF_00316">
    <property type="entry name" value="MobA"/>
    <property type="match status" value="1"/>
</dbReference>
<comment type="caution">
    <text evidence="10">The sequence shown here is derived from an EMBL/GenBank/DDBJ whole genome shotgun (WGS) entry which is preliminary data.</text>
</comment>
<dbReference type="InterPro" id="IPR029044">
    <property type="entry name" value="Nucleotide-diphossugar_trans"/>
</dbReference>
<comment type="domain">
    <text evidence="8">The N-terminal domain determines nucleotide recognition and specific binding, while the C-terminal domain determines the specific binding to the target protein.</text>
</comment>
<evidence type="ECO:0000313" key="11">
    <source>
        <dbReference type="Proteomes" id="UP001556196"/>
    </source>
</evidence>
<evidence type="ECO:0000256" key="3">
    <source>
        <dbReference type="ARBA" id="ARBA00022723"/>
    </source>
</evidence>
<dbReference type="Gene3D" id="3.90.550.10">
    <property type="entry name" value="Spore Coat Polysaccharide Biosynthesis Protein SpsA, Chain A"/>
    <property type="match status" value="1"/>
</dbReference>
<comment type="catalytic activity">
    <reaction evidence="8">
        <text>Mo-molybdopterin + GTP + H(+) = Mo-molybdopterin guanine dinucleotide + diphosphate</text>
        <dbReference type="Rhea" id="RHEA:34243"/>
        <dbReference type="ChEBI" id="CHEBI:15378"/>
        <dbReference type="ChEBI" id="CHEBI:33019"/>
        <dbReference type="ChEBI" id="CHEBI:37565"/>
        <dbReference type="ChEBI" id="CHEBI:71302"/>
        <dbReference type="ChEBI" id="CHEBI:71310"/>
        <dbReference type="EC" id="2.7.7.77"/>
    </reaction>
</comment>
<feature type="binding site" evidence="8">
    <location>
        <position position="71"/>
    </location>
    <ligand>
        <name>GTP</name>
        <dbReference type="ChEBI" id="CHEBI:37565"/>
    </ligand>
</feature>
<dbReference type="InterPro" id="IPR013482">
    <property type="entry name" value="Molybde_CF_guanTrfase"/>
</dbReference>
<evidence type="ECO:0000259" key="9">
    <source>
        <dbReference type="Pfam" id="PF12804"/>
    </source>
</evidence>
<keyword evidence="6 8" id="KW-0342">GTP-binding</keyword>
<sequence length="211" mass="21993">MTAQPHLAGIVLAGGLSTRLGGGDKTLLEIAGRSILDRIVERLRPQVGVLAISANGDPSRFSSHGLPILADSGPPGRHGPLAGIHSGLRWAKSIGCSNLLSVAGDTPFFPDSLAERLLEAAAGLPRIAFATSGGRSHPVFALWPVSLEDELAHFIYHGDRLSVLAFIHGRASVDVDFPVTTVGGKPLDPFFNINTAADLAEADAIARMLAA</sequence>
<comment type="cofactor">
    <cofactor evidence="8">
        <name>Mg(2+)</name>
        <dbReference type="ChEBI" id="CHEBI:18420"/>
    </cofactor>
</comment>
<feature type="binding site" evidence="8">
    <location>
        <position position="25"/>
    </location>
    <ligand>
        <name>GTP</name>
        <dbReference type="ChEBI" id="CHEBI:37565"/>
    </ligand>
</feature>
<feature type="binding site" evidence="8">
    <location>
        <position position="105"/>
    </location>
    <ligand>
        <name>GTP</name>
        <dbReference type="ChEBI" id="CHEBI:37565"/>
    </ligand>
</feature>
<comment type="caution">
    <text evidence="8">Lacks conserved residue(s) required for the propagation of feature annotation.</text>
</comment>
<dbReference type="GO" id="GO:0061603">
    <property type="term" value="F:molybdenum cofactor guanylyltransferase activity"/>
    <property type="evidence" value="ECO:0007669"/>
    <property type="project" value="UniProtKB-EC"/>
</dbReference>
<dbReference type="Proteomes" id="UP001556196">
    <property type="component" value="Unassembled WGS sequence"/>
</dbReference>
<keyword evidence="10" id="KW-0548">Nucleotidyltransferase</keyword>
<keyword evidence="5 8" id="KW-0460">Magnesium</keyword>
<evidence type="ECO:0000256" key="6">
    <source>
        <dbReference type="ARBA" id="ARBA00023134"/>
    </source>
</evidence>
<gene>
    <name evidence="8 10" type="primary">mobA</name>
    <name evidence="10" type="ORF">ABUE31_20120</name>
</gene>
<organism evidence="10 11">
    <name type="scientific">Mesorhizobium marinum</name>
    <dbReference type="NCBI Taxonomy" id="3228790"/>
    <lineage>
        <taxon>Bacteria</taxon>
        <taxon>Pseudomonadati</taxon>
        <taxon>Pseudomonadota</taxon>
        <taxon>Alphaproteobacteria</taxon>
        <taxon>Hyphomicrobiales</taxon>
        <taxon>Phyllobacteriaceae</taxon>
        <taxon>Mesorhizobium</taxon>
    </lineage>
</organism>
<feature type="domain" description="MobA-like NTP transferase" evidence="9">
    <location>
        <begin position="9"/>
        <end position="159"/>
    </location>
</feature>
<keyword evidence="1 8" id="KW-0963">Cytoplasm</keyword>
<feature type="binding site" evidence="8">
    <location>
        <position position="105"/>
    </location>
    <ligand>
        <name>Mg(2+)</name>
        <dbReference type="ChEBI" id="CHEBI:18420"/>
    </ligand>
</feature>
<keyword evidence="2 8" id="KW-0808">Transferase</keyword>
<comment type="function">
    <text evidence="8">Transfers a GMP moiety from GTP to Mo-molybdopterin (Mo-MPT) cofactor (Moco or molybdenum cofactor) to form Mo-molybdopterin guanine dinucleotide (Mo-MGD) cofactor.</text>
</comment>
<dbReference type="CDD" id="cd02503">
    <property type="entry name" value="MobA"/>
    <property type="match status" value="1"/>
</dbReference>
<comment type="subunit">
    <text evidence="8">Monomer.</text>
</comment>
<dbReference type="RefSeq" id="WP_367725524.1">
    <property type="nucleotide sequence ID" value="NZ_JBFOCI010000007.1"/>
</dbReference>
<dbReference type="InterPro" id="IPR025877">
    <property type="entry name" value="MobA-like_NTP_Trfase"/>
</dbReference>
<dbReference type="PANTHER" id="PTHR19136">
    <property type="entry name" value="MOLYBDENUM COFACTOR GUANYLYLTRANSFERASE"/>
    <property type="match status" value="1"/>
</dbReference>
<dbReference type="NCBIfam" id="TIGR02665">
    <property type="entry name" value="molyb_mobA"/>
    <property type="match status" value="1"/>
</dbReference>
<evidence type="ECO:0000256" key="1">
    <source>
        <dbReference type="ARBA" id="ARBA00022490"/>
    </source>
</evidence>
<name>A0ABV3R4U7_9HYPH</name>
<evidence type="ECO:0000256" key="4">
    <source>
        <dbReference type="ARBA" id="ARBA00022741"/>
    </source>
</evidence>
<dbReference type="EMBL" id="JBFOCI010000007">
    <property type="protein sequence ID" value="MEW9808303.1"/>
    <property type="molecule type" value="Genomic_DNA"/>
</dbReference>
<evidence type="ECO:0000256" key="8">
    <source>
        <dbReference type="HAMAP-Rule" id="MF_00316"/>
    </source>
</evidence>
<comment type="similarity">
    <text evidence="8">Belongs to the MobA family.</text>
</comment>
<protein>
    <recommendedName>
        <fullName evidence="8">Molybdenum cofactor guanylyltransferase</fullName>
        <shortName evidence="8">MoCo guanylyltransferase</shortName>
        <ecNumber evidence="8">2.7.7.77</ecNumber>
    </recommendedName>
    <alternativeName>
        <fullName evidence="8">GTP:molybdopterin guanylyltransferase</fullName>
    </alternativeName>
    <alternativeName>
        <fullName evidence="8">Mo-MPT guanylyltransferase</fullName>
    </alternativeName>
    <alternativeName>
        <fullName evidence="8">Molybdopterin guanylyltransferase</fullName>
    </alternativeName>
    <alternativeName>
        <fullName evidence="8">Molybdopterin-guanine dinucleotide synthase</fullName>
        <shortName evidence="8">MGD synthase</shortName>
    </alternativeName>
</protein>
<evidence type="ECO:0000313" key="10">
    <source>
        <dbReference type="EMBL" id="MEW9808303.1"/>
    </source>
</evidence>
<reference evidence="10 11" key="1">
    <citation type="submission" date="2024-06" db="EMBL/GenBank/DDBJ databases">
        <authorList>
            <person name="Tuo L."/>
        </authorList>
    </citation>
    <scope>NUCLEOTIDE SEQUENCE [LARGE SCALE GENOMIC DNA]</scope>
    <source>
        <strain evidence="10 11">ZMM04-5</strain>
    </source>
</reference>
<evidence type="ECO:0000256" key="5">
    <source>
        <dbReference type="ARBA" id="ARBA00022842"/>
    </source>
</evidence>
<keyword evidence="7 8" id="KW-0501">Molybdenum cofactor biosynthesis</keyword>
<dbReference type="SUPFAM" id="SSF53448">
    <property type="entry name" value="Nucleotide-diphospho-sugar transferases"/>
    <property type="match status" value="1"/>
</dbReference>
<keyword evidence="11" id="KW-1185">Reference proteome</keyword>
<evidence type="ECO:0000256" key="7">
    <source>
        <dbReference type="ARBA" id="ARBA00023150"/>
    </source>
</evidence>
<feature type="binding site" evidence="8">
    <location>
        <begin position="12"/>
        <end position="14"/>
    </location>
    <ligand>
        <name>GTP</name>
        <dbReference type="ChEBI" id="CHEBI:37565"/>
    </ligand>
</feature>